<gene>
    <name evidence="1" type="ORF">KVT40_001605</name>
</gene>
<evidence type="ECO:0000313" key="2">
    <source>
        <dbReference type="Proteomes" id="UP000809789"/>
    </source>
</evidence>
<dbReference type="SUPFAM" id="SSF81383">
    <property type="entry name" value="F-box domain"/>
    <property type="match status" value="1"/>
</dbReference>
<reference evidence="1" key="1">
    <citation type="submission" date="2021-07" db="EMBL/GenBank/DDBJ databases">
        <title>Elsinoe batatas strain:CRI-CJ2 Genome sequencing and assembly.</title>
        <authorList>
            <person name="Huang L."/>
        </authorList>
    </citation>
    <scope>NUCLEOTIDE SEQUENCE</scope>
    <source>
        <strain evidence="1">CRI-CJ2</strain>
    </source>
</reference>
<sequence length="249" mass="28253">MANNPSPKTHEVMSNPYLVGMILPRVDMKTLLLATRVCKDWKAIIDTSSKIQKKLFFKPDRRKRILRCHECRRSQSDPYDDPSSAFDCLASLMMGISCIRPPFVCVNSLVTHELYDTDRRISLDRRPLIVPQLKPPYQHHESWRRMYLTQPPVTAVSVTVGYSDWNGGDYIFDRVSVKHDVGVTWSQMMDVLAASGAKFVASITPGASQMFLGARFPWIDEEETGPVGDMVYTVGLKVHGDKVIPMNDF</sequence>
<dbReference type="InterPro" id="IPR036047">
    <property type="entry name" value="F-box-like_dom_sf"/>
</dbReference>
<evidence type="ECO:0008006" key="3">
    <source>
        <dbReference type="Google" id="ProtNLM"/>
    </source>
</evidence>
<accession>A0A8K0PHF8</accession>
<dbReference type="Proteomes" id="UP000809789">
    <property type="component" value="Unassembled WGS sequence"/>
</dbReference>
<keyword evidence="2" id="KW-1185">Reference proteome</keyword>
<protein>
    <recommendedName>
        <fullName evidence="3">F-box domain-containing protein</fullName>
    </recommendedName>
</protein>
<evidence type="ECO:0000313" key="1">
    <source>
        <dbReference type="EMBL" id="KAG8629986.1"/>
    </source>
</evidence>
<dbReference type="AlphaFoldDB" id="A0A8K0PHF8"/>
<dbReference type="OrthoDB" id="3800738at2759"/>
<organism evidence="1 2">
    <name type="scientific">Elsinoe batatas</name>
    <dbReference type="NCBI Taxonomy" id="2601811"/>
    <lineage>
        <taxon>Eukaryota</taxon>
        <taxon>Fungi</taxon>
        <taxon>Dikarya</taxon>
        <taxon>Ascomycota</taxon>
        <taxon>Pezizomycotina</taxon>
        <taxon>Dothideomycetes</taxon>
        <taxon>Dothideomycetidae</taxon>
        <taxon>Myriangiales</taxon>
        <taxon>Elsinoaceae</taxon>
        <taxon>Elsinoe</taxon>
    </lineage>
</organism>
<name>A0A8K0PHF8_9PEZI</name>
<dbReference type="EMBL" id="JAESVG020000002">
    <property type="protein sequence ID" value="KAG8629986.1"/>
    <property type="molecule type" value="Genomic_DNA"/>
</dbReference>
<proteinExistence type="predicted"/>
<comment type="caution">
    <text evidence="1">The sequence shown here is derived from an EMBL/GenBank/DDBJ whole genome shotgun (WGS) entry which is preliminary data.</text>
</comment>